<feature type="region of interest" description="Disordered" evidence="2">
    <location>
        <begin position="258"/>
        <end position="340"/>
    </location>
</feature>
<feature type="compositionally biased region" description="Low complexity" evidence="2">
    <location>
        <begin position="1288"/>
        <end position="1299"/>
    </location>
</feature>
<feature type="compositionally biased region" description="Low complexity" evidence="2">
    <location>
        <begin position="1"/>
        <end position="14"/>
    </location>
</feature>
<reference evidence="5" key="1">
    <citation type="submission" date="2021-03" db="EMBL/GenBank/DDBJ databases">
        <title>Chromosome level genome of the anhydrobiotic midge Polypedilum vanderplanki.</title>
        <authorList>
            <person name="Yoshida Y."/>
            <person name="Kikawada T."/>
            <person name="Gusev O."/>
        </authorList>
    </citation>
    <scope>NUCLEOTIDE SEQUENCE</scope>
    <source>
        <strain evidence="5">NIAS01</strain>
        <tissue evidence="5">Whole body or cell culture</tissue>
    </source>
</reference>
<feature type="compositionally biased region" description="Low complexity" evidence="2">
    <location>
        <begin position="744"/>
        <end position="755"/>
    </location>
</feature>
<dbReference type="InterPro" id="IPR051937">
    <property type="entry name" value="R3H_domain_containing"/>
</dbReference>
<feature type="compositionally biased region" description="Polar residues" evidence="2">
    <location>
        <begin position="814"/>
        <end position="824"/>
    </location>
</feature>
<feature type="compositionally biased region" description="Polar residues" evidence="2">
    <location>
        <begin position="1559"/>
        <end position="1573"/>
    </location>
</feature>
<evidence type="ECO:0000256" key="2">
    <source>
        <dbReference type="SAM" id="MobiDB-lite"/>
    </source>
</evidence>
<feature type="region of interest" description="Disordered" evidence="2">
    <location>
        <begin position="1064"/>
        <end position="1117"/>
    </location>
</feature>
<feature type="compositionally biased region" description="Polar residues" evidence="2">
    <location>
        <begin position="833"/>
        <end position="847"/>
    </location>
</feature>
<feature type="compositionally biased region" description="Polar residues" evidence="2">
    <location>
        <begin position="15"/>
        <end position="25"/>
    </location>
</feature>
<feature type="compositionally biased region" description="Basic residues" evidence="2">
    <location>
        <begin position="1674"/>
        <end position="1684"/>
    </location>
</feature>
<feature type="compositionally biased region" description="Low complexity" evidence="2">
    <location>
        <begin position="98"/>
        <end position="126"/>
    </location>
</feature>
<feature type="compositionally biased region" description="Polar residues" evidence="2">
    <location>
        <begin position="1315"/>
        <end position="1328"/>
    </location>
</feature>
<feature type="domain" description="SUZ" evidence="4">
    <location>
        <begin position="432"/>
        <end position="504"/>
    </location>
</feature>
<feature type="compositionally biased region" description="Low complexity" evidence="2">
    <location>
        <begin position="261"/>
        <end position="296"/>
    </location>
</feature>
<feature type="region of interest" description="Disordered" evidence="2">
    <location>
        <begin position="1662"/>
        <end position="1684"/>
    </location>
</feature>
<feature type="compositionally biased region" description="Low complexity" evidence="2">
    <location>
        <begin position="320"/>
        <end position="333"/>
    </location>
</feature>
<feature type="compositionally biased region" description="Polar residues" evidence="2">
    <location>
        <begin position="576"/>
        <end position="603"/>
    </location>
</feature>
<feature type="compositionally biased region" description="Polar residues" evidence="2">
    <location>
        <begin position="720"/>
        <end position="734"/>
    </location>
</feature>
<dbReference type="EMBL" id="JADBJN010000002">
    <property type="protein sequence ID" value="KAG5678673.1"/>
    <property type="molecule type" value="Genomic_DNA"/>
</dbReference>
<dbReference type="Pfam" id="PF01424">
    <property type="entry name" value="R3H"/>
    <property type="match status" value="1"/>
</dbReference>
<evidence type="ECO:0000313" key="6">
    <source>
        <dbReference type="Proteomes" id="UP001107558"/>
    </source>
</evidence>
<feature type="region of interest" description="Disordered" evidence="2">
    <location>
        <begin position="814"/>
        <end position="847"/>
    </location>
</feature>
<dbReference type="SMART" id="SM00393">
    <property type="entry name" value="R3H"/>
    <property type="match status" value="1"/>
</dbReference>
<feature type="compositionally biased region" description="Low complexity" evidence="2">
    <location>
        <begin position="1506"/>
        <end position="1520"/>
    </location>
</feature>
<feature type="compositionally biased region" description="Low complexity" evidence="2">
    <location>
        <begin position="177"/>
        <end position="188"/>
    </location>
</feature>
<feature type="compositionally biased region" description="Polar residues" evidence="2">
    <location>
        <begin position="1339"/>
        <end position="1366"/>
    </location>
</feature>
<dbReference type="GO" id="GO:0003676">
    <property type="term" value="F:nucleic acid binding"/>
    <property type="evidence" value="ECO:0007669"/>
    <property type="project" value="UniProtKB-UniRule"/>
</dbReference>
<feature type="compositionally biased region" description="Low complexity" evidence="2">
    <location>
        <begin position="221"/>
        <end position="233"/>
    </location>
</feature>
<dbReference type="InterPro" id="IPR001374">
    <property type="entry name" value="R3H_dom"/>
</dbReference>
<feature type="compositionally biased region" description="Basic residues" evidence="2">
    <location>
        <begin position="1521"/>
        <end position="1534"/>
    </location>
</feature>
<keyword evidence="6" id="KW-1185">Reference proteome</keyword>
<feature type="compositionally biased region" description="Polar residues" evidence="2">
    <location>
        <begin position="160"/>
        <end position="172"/>
    </location>
</feature>
<feature type="compositionally biased region" description="Acidic residues" evidence="2">
    <location>
        <begin position="756"/>
        <end position="777"/>
    </location>
</feature>
<dbReference type="PROSITE" id="PS51061">
    <property type="entry name" value="R3H"/>
    <property type="match status" value="1"/>
</dbReference>
<feature type="region of interest" description="Disordered" evidence="2">
    <location>
        <begin position="1"/>
        <end position="239"/>
    </location>
</feature>
<feature type="compositionally biased region" description="Low complexity" evidence="2">
    <location>
        <begin position="1096"/>
        <end position="1117"/>
    </location>
</feature>
<name>A0A9J6C9A1_POLVA</name>
<organism evidence="5 6">
    <name type="scientific">Polypedilum vanderplanki</name>
    <name type="common">Sleeping chironomid midge</name>
    <dbReference type="NCBI Taxonomy" id="319348"/>
    <lineage>
        <taxon>Eukaryota</taxon>
        <taxon>Metazoa</taxon>
        <taxon>Ecdysozoa</taxon>
        <taxon>Arthropoda</taxon>
        <taxon>Hexapoda</taxon>
        <taxon>Insecta</taxon>
        <taxon>Pterygota</taxon>
        <taxon>Neoptera</taxon>
        <taxon>Endopterygota</taxon>
        <taxon>Diptera</taxon>
        <taxon>Nematocera</taxon>
        <taxon>Chironomoidea</taxon>
        <taxon>Chironomidae</taxon>
        <taxon>Chironominae</taxon>
        <taxon>Polypedilum</taxon>
        <taxon>Polypedilum</taxon>
    </lineage>
</organism>
<feature type="compositionally biased region" description="Polar residues" evidence="2">
    <location>
        <begin position="297"/>
        <end position="306"/>
    </location>
</feature>
<dbReference type="InterPro" id="IPR036867">
    <property type="entry name" value="R3H_dom_sf"/>
</dbReference>
<evidence type="ECO:0000256" key="1">
    <source>
        <dbReference type="ARBA" id="ARBA00022553"/>
    </source>
</evidence>
<sequence>MSSAVSSSQVTTSTPILVTTPSSETKPFGEHKRDDSSDDQRQQLNKQTKTYTRGNSNKNKQLTRSHAMKESASPPRTPNSHSPNDMKSPSPTAAALNSTDSDSGANTSTTTTAVTTSSSSSLLLTAPTFILPQPESSSVGGKSQLDIEFPKLTPPKTKVGWNSSNSGQPQQQRNRKSVSSDTSSNNNSLCEDTNESHVNDKQQQQPKTGSQSISVTTACTQQQQQSSPSSSPSVSECANQSELFNHDERVIISPSRAQCKSPNLSSSSHNNNINNNNISNSGNNNNSNSNNYNNTSTGTKSATPSYPINIKNKPPLKNMGSSSSCEGGNTSSGFISRDSSSEQFVDQNGIDLVQFFKETLNKNAKDRNMLMKIERELLQLAVDQTGRTFVKFPPMSSYNRMLVHRTAAYFGMDHNVDATQQCVIASTTKETRIPDIRFKTLIRDTFSEEPRKSILKRETHSFEDYRQGGLLSVQRSILNRKAKSFEERDEEYEKEWQWIHHNSVGGGGSEISSKVKVPIRLMKIHSSSMDGRYIDKAPVSKSHSFGGYGGPNVQLMRDDSITSSKSAGPRLHKQDSTTSTTWRLSPSSSGYKTQSLRSVTPSPTGGYGSDTPEPSNAPESTRGVVWAVTDLASVPKGSLIIDPQTLQPILNQDGSLYHFDPSNPPTTTTTTSSGSRYGSARKKADRPKLLNNNLNYNNNNNNNNNMSSSNKPNNIRDHTNSGSTDNEKSTTLLSSGKHVASKFNNNQMSHNNINNEIDDDDEGEEDEEDIDDDENDPTDMLPLDVLSPKNQCESLVNEDDCKTKDDICENKSSQCELKNQPSHLNTEELVSPKQKNQSTSPNLPLNDTMTINEEEVEESVTPTSSIQPIIEEDASVDSKKDEITSATETPPVQEIRFQANPYTNTATVAASTTPSMPPTVLSYAPAAPFATAPIETAGTIYHTGPDGTMYVPVMYSYTTSTENEVPSCWVPIFDQGARGDPNLTVLPYNNGPTIYQSPVVYSTEQFTNPPAIAAGQVTQYPISAYPAMGYAATTYPVNGAPYQNIWPQPMTYFLPPSATPAPAQVLVPPAAPQTPNATMIQSASNNSHNPSTNATGGRRNSPQNNSNNSNGNGVSSGAQTAVATAVPLQTFPSSVPFSLATSETTSASGPTLYAIPPSMYPANMLPAYSPATGFYQPMPHPQANTTIISSVIPHSNAHHPGTVPSTPHSFQATTASGEVLTHFPFNQQPPNIVNNNTASTPQSAPSTPLSLTTMPPNFKNQPIFTTQPLIAATPVHIAHTYDNDKKNNSSNNNNNPPKKFNCGGNGILSTPPAFSHSNATKSSNNPRHQQQQQQPLGGYQSSTSLASGNGNKKNMHSNCNNLINSTSNSHSDDANSLSNSNMSSSNYSSSNRVKNSSNRDQNSSSTASGTGGSYQPKSSYKQSYNSNSNSPNSNDNSESTNNNNNGSKFQPRGPSRIPPLDLKRNNSNSGSNVVMNHHTRSTPSTNSTESNNSPNSITSYDHSRGSNSYHHYSAQQQSHQPSHHHTQSSHHQHHPPQPSYQSSGGTHFYRGGSAGAVNTHHSANSGGNSTESPSIQTCFPFNVHSQNAGTSTPLLDSCHPQTLIGYNNPMAAGMYVKFGQAFTFANPLPNNRKSPSNDIRTPLTPLAAGVYSTTTMMLPGGPRPINSRTVQNNHHYKGNRTQQR</sequence>
<feature type="compositionally biased region" description="Polar residues" evidence="2">
    <location>
        <begin position="44"/>
        <end position="64"/>
    </location>
</feature>
<feature type="domain" description="R3H" evidence="3">
    <location>
        <begin position="367"/>
        <end position="431"/>
    </location>
</feature>
<feature type="compositionally biased region" description="Low complexity" evidence="2">
    <location>
        <begin position="1481"/>
        <end position="1499"/>
    </location>
</feature>
<feature type="compositionally biased region" description="Polar residues" evidence="2">
    <location>
        <begin position="201"/>
        <end position="220"/>
    </location>
</feature>
<feature type="compositionally biased region" description="Polar residues" evidence="2">
    <location>
        <begin position="1076"/>
        <end position="1095"/>
    </location>
</feature>
<keyword evidence="1" id="KW-0597">Phosphoprotein</keyword>
<dbReference type="InterPro" id="IPR024771">
    <property type="entry name" value="SUZ"/>
</dbReference>
<dbReference type="OrthoDB" id="278430at2759"/>
<feature type="compositionally biased region" description="Polar residues" evidence="2">
    <location>
        <begin position="78"/>
        <end position="97"/>
    </location>
</feature>
<evidence type="ECO:0000259" key="3">
    <source>
        <dbReference type="PROSITE" id="PS51061"/>
    </source>
</evidence>
<evidence type="ECO:0000259" key="4">
    <source>
        <dbReference type="PROSITE" id="PS51673"/>
    </source>
</evidence>
<comment type="caution">
    <text evidence="5">The sequence shown here is derived from an EMBL/GenBank/DDBJ whole genome shotgun (WGS) entry which is preliminary data.</text>
</comment>
<accession>A0A9J6C9A1</accession>
<dbReference type="PANTHER" id="PTHR15672">
    <property type="entry name" value="CAMP-REGULATED PHOSPHOPROTEIN 21 RELATED R3H DOMAIN CONTAINING PROTEIN"/>
    <property type="match status" value="1"/>
</dbReference>
<dbReference type="Gene3D" id="3.30.1370.50">
    <property type="entry name" value="R3H-like domain"/>
    <property type="match status" value="1"/>
</dbReference>
<proteinExistence type="predicted"/>
<feature type="compositionally biased region" description="Low complexity" evidence="2">
    <location>
        <begin position="689"/>
        <end position="713"/>
    </location>
</feature>
<feature type="region of interest" description="Disordered" evidence="2">
    <location>
        <begin position="1281"/>
        <end position="1573"/>
    </location>
</feature>
<dbReference type="CDD" id="cd02642">
    <property type="entry name" value="R3H_encore_like"/>
    <property type="match status" value="1"/>
</dbReference>
<evidence type="ECO:0000313" key="5">
    <source>
        <dbReference type="EMBL" id="KAG5678673.1"/>
    </source>
</evidence>
<gene>
    <name evidence="5" type="ORF">PVAND_008325</name>
</gene>
<dbReference type="PROSITE" id="PS51673">
    <property type="entry name" value="SUZ"/>
    <property type="match status" value="1"/>
</dbReference>
<dbReference type="SUPFAM" id="SSF82708">
    <property type="entry name" value="R3H domain"/>
    <property type="match status" value="1"/>
</dbReference>
<dbReference type="Proteomes" id="UP001107558">
    <property type="component" value="Chromosome 2"/>
</dbReference>
<protein>
    <submittedName>
        <fullName evidence="5">Uncharacterized protein</fullName>
    </submittedName>
</protein>
<dbReference type="PANTHER" id="PTHR15672:SF8">
    <property type="entry name" value="PROTEIN ENCORE"/>
    <property type="match status" value="1"/>
</dbReference>
<feature type="region of interest" description="Disordered" evidence="2">
    <location>
        <begin position="653"/>
        <end position="790"/>
    </location>
</feature>
<feature type="region of interest" description="Disordered" evidence="2">
    <location>
        <begin position="562"/>
        <end position="620"/>
    </location>
</feature>
<feature type="compositionally biased region" description="Basic and acidic residues" evidence="2">
    <location>
        <begin position="27"/>
        <end position="41"/>
    </location>
</feature>
<feature type="compositionally biased region" description="Low complexity" evidence="2">
    <location>
        <begin position="1374"/>
        <end position="1447"/>
    </location>
</feature>